<evidence type="ECO:0000313" key="2">
    <source>
        <dbReference type="EMBL" id="DAE21329.1"/>
    </source>
</evidence>
<organism evidence="2">
    <name type="scientific">Siphoviridae sp. ctE6L85</name>
    <dbReference type="NCBI Taxonomy" id="2826202"/>
    <lineage>
        <taxon>Viruses</taxon>
        <taxon>Duplodnaviria</taxon>
        <taxon>Heunggongvirae</taxon>
        <taxon>Uroviricota</taxon>
        <taxon>Caudoviricetes</taxon>
    </lineage>
</organism>
<dbReference type="EMBL" id="BK015711">
    <property type="protein sequence ID" value="DAE21329.1"/>
    <property type="molecule type" value="Genomic_DNA"/>
</dbReference>
<evidence type="ECO:0000256" key="1">
    <source>
        <dbReference type="SAM" id="MobiDB-lite"/>
    </source>
</evidence>
<proteinExistence type="predicted"/>
<name>A0A8S5QR68_9CAUD</name>
<feature type="region of interest" description="Disordered" evidence="1">
    <location>
        <begin position="35"/>
        <end position="56"/>
    </location>
</feature>
<sequence>MCQNIEAAGAPSCVYRGVPKGCAYSSRWIGENRKKTQRRYRPALPKVSRWQTASSQ</sequence>
<reference evidence="2" key="1">
    <citation type="journal article" date="2021" name="Proc. Natl. Acad. Sci. U.S.A.">
        <title>A Catalog of Tens of Thousands of Viruses from Human Metagenomes Reveals Hidden Associations with Chronic Diseases.</title>
        <authorList>
            <person name="Tisza M.J."/>
            <person name="Buck C.B."/>
        </authorList>
    </citation>
    <scope>NUCLEOTIDE SEQUENCE</scope>
    <source>
        <strain evidence="2">CtE6L85</strain>
    </source>
</reference>
<protein>
    <submittedName>
        <fullName evidence="2">Uncharacterized protein</fullName>
    </submittedName>
</protein>
<accession>A0A8S5QR68</accession>